<feature type="compositionally biased region" description="Acidic residues" evidence="1">
    <location>
        <begin position="117"/>
        <end position="130"/>
    </location>
</feature>
<feature type="region of interest" description="Disordered" evidence="1">
    <location>
        <begin position="505"/>
        <end position="531"/>
    </location>
</feature>
<comment type="caution">
    <text evidence="2">The sequence shown here is derived from an EMBL/GenBank/DDBJ whole genome shotgun (WGS) entry which is preliminary data.</text>
</comment>
<feature type="compositionally biased region" description="Polar residues" evidence="1">
    <location>
        <begin position="505"/>
        <end position="529"/>
    </location>
</feature>
<name>A0ABD2KG56_HETSC</name>
<feature type="region of interest" description="Disordered" evidence="1">
    <location>
        <begin position="455"/>
        <end position="477"/>
    </location>
</feature>
<evidence type="ECO:0000313" key="3">
    <source>
        <dbReference type="Proteomes" id="UP001620645"/>
    </source>
</evidence>
<reference evidence="2 3" key="1">
    <citation type="submission" date="2024-10" db="EMBL/GenBank/DDBJ databases">
        <authorList>
            <person name="Kim D."/>
        </authorList>
    </citation>
    <scope>NUCLEOTIDE SEQUENCE [LARGE SCALE GENOMIC DNA]</scope>
    <source>
        <strain evidence="2">Taebaek</strain>
    </source>
</reference>
<organism evidence="2 3">
    <name type="scientific">Heterodera schachtii</name>
    <name type="common">Sugarbeet cyst nematode worm</name>
    <name type="synonym">Tylenchus schachtii</name>
    <dbReference type="NCBI Taxonomy" id="97005"/>
    <lineage>
        <taxon>Eukaryota</taxon>
        <taxon>Metazoa</taxon>
        <taxon>Ecdysozoa</taxon>
        <taxon>Nematoda</taxon>
        <taxon>Chromadorea</taxon>
        <taxon>Rhabditida</taxon>
        <taxon>Tylenchina</taxon>
        <taxon>Tylenchomorpha</taxon>
        <taxon>Tylenchoidea</taxon>
        <taxon>Heteroderidae</taxon>
        <taxon>Heteroderinae</taxon>
        <taxon>Heterodera</taxon>
    </lineage>
</organism>
<accession>A0ABD2KG56</accession>
<gene>
    <name evidence="2" type="ORF">niasHS_003305</name>
</gene>
<sequence length="631" mass="70170">MPGGSFPPLPPTTSSATAKPTKQRHQKSSSSSASHSPHSDSVLFLHTSVNSTKQQQQEQHRQRPVSVPPSIGPGVFAEFDGTEGGAAAAADTMNFLTEKGSTTPAMSALLGRQPTITEDEENEREEDEEPISMPDFGAAVTRIVSDFGAGRVKSEAHEEVIMMEDDIRHQQQQQMPRFAGKSIGDGGECRDGSAEGAAHSMHLKREEEDAAGAEQQRQREEAEDAADLGADALKARRAARQRKREPVVVGWRTLEKAMRTTAEDSDMSPLEQFLLGSTLLSRLCSFFEMAFAEAQRQQRGKFKLPIKDYGVGADGVMSATFPSYPMPPSLASSSLPNALGSPGDHSVHQQFHPSTHCMVRLQLFVCPQQFRLVALLDYATGPQCPAESDVRIFERFFAREVVRMNNELAVFAFVTLCRFCHPPIFASFAQLMMAQMEPQPRWPWRVELELVHNAEESSQPTGANSHQQQQQKTQKIVKNSIQVPDMCKRFVFVIWLRPQWQNGANCQRQPTQQQHGGTKRTAAQAQTNGGERRVALHYEIDLDELTLPPHLQQQRMSPEESQAIEAVLKGQGELCRQHSVADPSKQQQRRTCCIWPCIRALLEGQHQQQKQPNPQQQVLPMGMQQIQGSGM</sequence>
<feature type="compositionally biased region" description="Low complexity" evidence="1">
    <location>
        <begin position="72"/>
        <end position="83"/>
    </location>
</feature>
<feature type="region of interest" description="Disordered" evidence="1">
    <location>
        <begin position="1"/>
        <end position="83"/>
    </location>
</feature>
<feature type="compositionally biased region" description="Polar residues" evidence="1">
    <location>
        <begin position="456"/>
        <end position="466"/>
    </location>
</feature>
<dbReference type="Proteomes" id="UP001620645">
    <property type="component" value="Unassembled WGS sequence"/>
</dbReference>
<feature type="region of interest" description="Disordered" evidence="1">
    <location>
        <begin position="180"/>
        <end position="226"/>
    </location>
</feature>
<proteinExistence type="predicted"/>
<evidence type="ECO:0000256" key="1">
    <source>
        <dbReference type="SAM" id="MobiDB-lite"/>
    </source>
</evidence>
<dbReference type="EMBL" id="JBICCN010000026">
    <property type="protein sequence ID" value="KAL3101896.1"/>
    <property type="molecule type" value="Genomic_DNA"/>
</dbReference>
<evidence type="ECO:0000313" key="2">
    <source>
        <dbReference type="EMBL" id="KAL3101896.1"/>
    </source>
</evidence>
<keyword evidence="3" id="KW-1185">Reference proteome</keyword>
<feature type="compositionally biased region" description="Low complexity" evidence="1">
    <location>
        <begin position="28"/>
        <end position="41"/>
    </location>
</feature>
<dbReference type="AlphaFoldDB" id="A0ABD2KG56"/>
<feature type="region of interest" description="Disordered" evidence="1">
    <location>
        <begin position="102"/>
        <end position="137"/>
    </location>
</feature>
<protein>
    <submittedName>
        <fullName evidence="2">Uncharacterized protein</fullName>
    </submittedName>
</protein>
<feature type="compositionally biased region" description="Pro residues" evidence="1">
    <location>
        <begin position="1"/>
        <end position="11"/>
    </location>
</feature>